<evidence type="ECO:0000313" key="3">
    <source>
        <dbReference type="EMBL" id="OXA53383.1"/>
    </source>
</evidence>
<feature type="chain" id="PRO_5012736841" evidence="2">
    <location>
        <begin position="24"/>
        <end position="313"/>
    </location>
</feature>
<name>A0A226E708_FOLCA</name>
<dbReference type="AlphaFoldDB" id="A0A226E708"/>
<feature type="compositionally biased region" description="Low complexity" evidence="1">
    <location>
        <begin position="36"/>
        <end position="46"/>
    </location>
</feature>
<feature type="compositionally biased region" description="Low complexity" evidence="1">
    <location>
        <begin position="122"/>
        <end position="139"/>
    </location>
</feature>
<organism evidence="3 4">
    <name type="scientific">Folsomia candida</name>
    <name type="common">Springtail</name>
    <dbReference type="NCBI Taxonomy" id="158441"/>
    <lineage>
        <taxon>Eukaryota</taxon>
        <taxon>Metazoa</taxon>
        <taxon>Ecdysozoa</taxon>
        <taxon>Arthropoda</taxon>
        <taxon>Hexapoda</taxon>
        <taxon>Collembola</taxon>
        <taxon>Entomobryomorpha</taxon>
        <taxon>Isotomoidea</taxon>
        <taxon>Isotomidae</taxon>
        <taxon>Proisotominae</taxon>
        <taxon>Folsomia</taxon>
    </lineage>
</organism>
<feature type="region of interest" description="Disordered" evidence="1">
    <location>
        <begin position="34"/>
        <end position="169"/>
    </location>
</feature>
<feature type="signal peptide" evidence="2">
    <location>
        <begin position="1"/>
        <end position="23"/>
    </location>
</feature>
<evidence type="ECO:0000313" key="4">
    <source>
        <dbReference type="Proteomes" id="UP000198287"/>
    </source>
</evidence>
<reference evidence="3 4" key="1">
    <citation type="submission" date="2015-12" db="EMBL/GenBank/DDBJ databases">
        <title>The genome of Folsomia candida.</title>
        <authorList>
            <person name="Faddeeva A."/>
            <person name="Derks M.F."/>
            <person name="Anvar Y."/>
            <person name="Smit S."/>
            <person name="Van Straalen N."/>
            <person name="Roelofs D."/>
        </authorList>
    </citation>
    <scope>NUCLEOTIDE SEQUENCE [LARGE SCALE GENOMIC DNA]</scope>
    <source>
        <strain evidence="3 4">VU population</strain>
        <tissue evidence="3">Whole body</tissue>
    </source>
</reference>
<dbReference type="Proteomes" id="UP000198287">
    <property type="component" value="Unassembled WGS sequence"/>
</dbReference>
<keyword evidence="4" id="KW-1185">Reference proteome</keyword>
<accession>A0A226E708</accession>
<proteinExistence type="predicted"/>
<feature type="compositionally biased region" description="Low complexity" evidence="1">
    <location>
        <begin position="59"/>
        <end position="85"/>
    </location>
</feature>
<evidence type="ECO:0000256" key="2">
    <source>
        <dbReference type="SAM" id="SignalP"/>
    </source>
</evidence>
<evidence type="ECO:0000256" key="1">
    <source>
        <dbReference type="SAM" id="MobiDB-lite"/>
    </source>
</evidence>
<protein>
    <submittedName>
        <fullName evidence="3">Uncharacterized protein</fullName>
    </submittedName>
</protein>
<comment type="caution">
    <text evidence="3">The sequence shown here is derived from an EMBL/GenBank/DDBJ whole genome shotgun (WGS) entry which is preliminary data.</text>
</comment>
<dbReference type="EMBL" id="LNIX01000005">
    <property type="protein sequence ID" value="OXA53383.1"/>
    <property type="molecule type" value="Genomic_DNA"/>
</dbReference>
<gene>
    <name evidence="3" type="ORF">Fcan01_10823</name>
</gene>
<sequence>MNKSGVILVFALCAIVLPWIANAVPAPYPGSSDSANGTVTNNNNDNNGGGSTNNHDHNNNGSGSVSNDNNNGRMKRQTNNNNNNNNGGGGGANNNNNNNNGGGGTSNNNNNNNNGRKRRDNNNNNNNNGGGNNNNNNNNGRKRRDNNNNNNNNGGGGGNNNNNNNNVSGICGDKGGKFYIDEKPPRNNDKATLSTSDWLVKRVATLESYLINEVNDLKGEMISALKLNSNVTSLNMQVEMVRWNLQEMTRNFAKVKSNAVPVGFVYMQLPNEKEPSEVFSGMTWKEIKEQDKNYEAVEFRYKPEAIRAWRRIK</sequence>
<keyword evidence="2" id="KW-0732">Signal</keyword>